<protein>
    <submittedName>
        <fullName evidence="1">Uncharacterized protein</fullName>
    </submittedName>
</protein>
<reference evidence="1" key="2">
    <citation type="journal article" date="2021" name="PeerJ">
        <title>Extensive microbial diversity within the chicken gut microbiome revealed by metagenomics and culture.</title>
        <authorList>
            <person name="Gilroy R."/>
            <person name="Ravi A."/>
            <person name="Getino M."/>
            <person name="Pursley I."/>
            <person name="Horton D.L."/>
            <person name="Alikhan N.F."/>
            <person name="Baker D."/>
            <person name="Gharbi K."/>
            <person name="Hall N."/>
            <person name="Watson M."/>
            <person name="Adriaenssens E.M."/>
            <person name="Foster-Nyarko E."/>
            <person name="Jarju S."/>
            <person name="Secka A."/>
            <person name="Antonio M."/>
            <person name="Oren A."/>
            <person name="Chaudhuri R.R."/>
            <person name="La Ragione R."/>
            <person name="Hildebrand F."/>
            <person name="Pallen M.J."/>
        </authorList>
    </citation>
    <scope>NUCLEOTIDE SEQUENCE</scope>
    <source>
        <strain evidence="1">ChiHcec3-6078</strain>
    </source>
</reference>
<gene>
    <name evidence="1" type="ORF">IAC50_00805</name>
</gene>
<sequence length="100" mass="11658">MKKYSIGVMFCGGCNCYFDREEFFEELKKNLSELCDFFICSPDAGNDRDLILLINGCQSECLVNSEHGRELVLINNKNYMEAEKIIREKLAERNKRRHGL</sequence>
<dbReference type="EMBL" id="DVMP01000017">
    <property type="protein sequence ID" value="HIU25023.1"/>
    <property type="molecule type" value="Genomic_DNA"/>
</dbReference>
<accession>A0A9D1I0K9</accession>
<dbReference type="Proteomes" id="UP000824090">
    <property type="component" value="Unassembled WGS sequence"/>
</dbReference>
<evidence type="ECO:0000313" key="2">
    <source>
        <dbReference type="Proteomes" id="UP000824090"/>
    </source>
</evidence>
<name>A0A9D1I0K9_9FIRM</name>
<evidence type="ECO:0000313" key="1">
    <source>
        <dbReference type="EMBL" id="HIU25023.1"/>
    </source>
</evidence>
<reference evidence="1" key="1">
    <citation type="submission" date="2020-10" db="EMBL/GenBank/DDBJ databases">
        <authorList>
            <person name="Gilroy R."/>
        </authorList>
    </citation>
    <scope>NUCLEOTIDE SEQUENCE</scope>
    <source>
        <strain evidence="1">ChiHcec3-6078</strain>
    </source>
</reference>
<proteinExistence type="predicted"/>
<dbReference type="AlphaFoldDB" id="A0A9D1I0K9"/>
<organism evidence="1 2">
    <name type="scientific">Candidatus Allocopromorpha excrementigallinarum</name>
    <dbReference type="NCBI Taxonomy" id="2840742"/>
    <lineage>
        <taxon>Bacteria</taxon>
        <taxon>Bacillati</taxon>
        <taxon>Bacillota</taxon>
        <taxon>Clostridia</taxon>
        <taxon>Eubacteriales</taxon>
        <taxon>Eubacteriaceae</taxon>
        <taxon>Eubacteriaceae incertae sedis</taxon>
        <taxon>Candidatus Allocopromorpha</taxon>
    </lineage>
</organism>
<comment type="caution">
    <text evidence="1">The sequence shown here is derived from an EMBL/GenBank/DDBJ whole genome shotgun (WGS) entry which is preliminary data.</text>
</comment>